<keyword evidence="3" id="KW-0732">Signal</keyword>
<reference evidence="5 6" key="1">
    <citation type="submission" date="2017-01" db="EMBL/GenBank/DDBJ databases">
        <title>Draft sequence of Acidihalobacter ferrooxidans strain DSM 14175 (strain V8).</title>
        <authorList>
            <person name="Khaleque H.N."/>
            <person name="Ramsay J.P."/>
            <person name="Murphy R.J.T."/>
            <person name="Kaksonen A.H."/>
            <person name="Boxall N.J."/>
            <person name="Watkin E.L.J."/>
        </authorList>
    </citation>
    <scope>NUCLEOTIDE SEQUENCE [LARGE SCALE GENOMIC DNA]</scope>
    <source>
        <strain evidence="5 6">V8</strain>
    </source>
</reference>
<proteinExistence type="inferred from homology"/>
<dbReference type="PROSITE" id="PS51782">
    <property type="entry name" value="LYSM"/>
    <property type="match status" value="1"/>
</dbReference>
<feature type="region of interest" description="Disordered" evidence="2">
    <location>
        <begin position="74"/>
        <end position="122"/>
    </location>
</feature>
<keyword evidence="6" id="KW-1185">Reference proteome</keyword>
<dbReference type="Pfam" id="PF01551">
    <property type="entry name" value="Peptidase_M23"/>
    <property type="match status" value="1"/>
</dbReference>
<accession>A0A1P8UHY4</accession>
<name>A0A1P8UHY4_9GAMM</name>
<dbReference type="KEGG" id="afy:BW247_10360"/>
<evidence type="ECO:0000259" key="4">
    <source>
        <dbReference type="PROSITE" id="PS51782"/>
    </source>
</evidence>
<sequence>MRTWRNSLLCALCALGLAGCGTLPYTGARFDPGYYEVKPGETLYSIAWRFDLNYRSLARWNDISAPYTIYPGQRLRMNPPSGRTATAVRTPHSQPRAPAPRVQTAQRHTAPRKPAATSQPPVASGMHWIWPARGVLSAGFSKGPGGNQGIDISGKLGEPIVAALSGQVVYSGDGLPSYGNLLIIQHNSRYLTAYAHNRKLLVHEGDVVKQGQEIATMGRSGTDVTKPTLHFEIRVDGEPVNPLRYLPKQHKPG</sequence>
<evidence type="ECO:0000313" key="5">
    <source>
        <dbReference type="EMBL" id="APZ43438.1"/>
    </source>
</evidence>
<evidence type="ECO:0000313" key="6">
    <source>
        <dbReference type="Proteomes" id="UP000243807"/>
    </source>
</evidence>
<comment type="similarity">
    <text evidence="1">Belongs to the E.coli NlpD/Haemophilus LppB family.</text>
</comment>
<dbReference type="CDD" id="cd00118">
    <property type="entry name" value="LysM"/>
    <property type="match status" value="1"/>
</dbReference>
<dbReference type="InterPro" id="IPR036779">
    <property type="entry name" value="LysM_dom_sf"/>
</dbReference>
<dbReference type="InterPro" id="IPR050570">
    <property type="entry name" value="Cell_wall_metabolism_enzyme"/>
</dbReference>
<feature type="chain" id="PRO_5012139702" description="LysM domain-containing protein" evidence="3">
    <location>
        <begin position="19"/>
        <end position="253"/>
    </location>
</feature>
<dbReference type="CDD" id="cd12797">
    <property type="entry name" value="M23_peptidase"/>
    <property type="match status" value="1"/>
</dbReference>
<dbReference type="PANTHER" id="PTHR21666:SF263">
    <property type="entry name" value="MUREIN HYDROLASE ACTIVATOR NLPD"/>
    <property type="match status" value="1"/>
</dbReference>
<dbReference type="SUPFAM" id="SSF51261">
    <property type="entry name" value="Duplicated hybrid motif"/>
    <property type="match status" value="1"/>
</dbReference>
<dbReference type="Gene3D" id="2.70.70.10">
    <property type="entry name" value="Glucose Permease (Domain IIA)"/>
    <property type="match status" value="1"/>
</dbReference>
<protein>
    <recommendedName>
        <fullName evidence="4">LysM domain-containing protein</fullName>
    </recommendedName>
</protein>
<evidence type="ECO:0000256" key="2">
    <source>
        <dbReference type="SAM" id="MobiDB-lite"/>
    </source>
</evidence>
<dbReference type="GO" id="GO:0032153">
    <property type="term" value="C:cell division site"/>
    <property type="evidence" value="ECO:0007669"/>
    <property type="project" value="TreeGrafter"/>
</dbReference>
<dbReference type="Proteomes" id="UP000243807">
    <property type="component" value="Chromosome"/>
</dbReference>
<dbReference type="PANTHER" id="PTHR21666">
    <property type="entry name" value="PEPTIDASE-RELATED"/>
    <property type="match status" value="1"/>
</dbReference>
<feature type="signal peptide" evidence="3">
    <location>
        <begin position="1"/>
        <end position="18"/>
    </location>
</feature>
<dbReference type="InterPro" id="IPR018392">
    <property type="entry name" value="LysM"/>
</dbReference>
<dbReference type="PROSITE" id="PS51257">
    <property type="entry name" value="PROKAR_LIPOPROTEIN"/>
    <property type="match status" value="1"/>
</dbReference>
<feature type="domain" description="LysM" evidence="4">
    <location>
        <begin position="33"/>
        <end position="77"/>
    </location>
</feature>
<dbReference type="EMBL" id="CP019434">
    <property type="protein sequence ID" value="APZ43438.1"/>
    <property type="molecule type" value="Genomic_DNA"/>
</dbReference>
<evidence type="ECO:0000256" key="1">
    <source>
        <dbReference type="ARBA" id="ARBA00038420"/>
    </source>
</evidence>
<dbReference type="InterPro" id="IPR011055">
    <property type="entry name" value="Dup_hybrid_motif"/>
</dbReference>
<dbReference type="InterPro" id="IPR016047">
    <property type="entry name" value="M23ase_b-sheet_dom"/>
</dbReference>
<organism evidence="5 6">
    <name type="scientific">Acidihalobacter ferrooxydans</name>
    <dbReference type="NCBI Taxonomy" id="1765967"/>
    <lineage>
        <taxon>Bacteria</taxon>
        <taxon>Pseudomonadati</taxon>
        <taxon>Pseudomonadota</taxon>
        <taxon>Gammaproteobacteria</taxon>
        <taxon>Chromatiales</taxon>
        <taxon>Ectothiorhodospiraceae</taxon>
        <taxon>Acidihalobacter</taxon>
    </lineage>
</organism>
<dbReference type="STRING" id="1765967.BW247_10360"/>
<gene>
    <name evidence="5" type="ORF">BW247_10360</name>
</gene>
<dbReference type="AlphaFoldDB" id="A0A1P8UHY4"/>
<dbReference type="SMART" id="SM00257">
    <property type="entry name" value="LysM"/>
    <property type="match status" value="1"/>
</dbReference>
<dbReference type="OrthoDB" id="9793746at2"/>
<dbReference type="GO" id="GO:0009279">
    <property type="term" value="C:cell outer membrane"/>
    <property type="evidence" value="ECO:0007669"/>
    <property type="project" value="TreeGrafter"/>
</dbReference>
<dbReference type="Pfam" id="PF01476">
    <property type="entry name" value="LysM"/>
    <property type="match status" value="1"/>
</dbReference>
<dbReference type="Gene3D" id="3.10.350.10">
    <property type="entry name" value="LysM domain"/>
    <property type="match status" value="1"/>
</dbReference>
<dbReference type="RefSeq" id="WP_076837078.1">
    <property type="nucleotide sequence ID" value="NZ_CP019434.1"/>
</dbReference>
<evidence type="ECO:0000256" key="3">
    <source>
        <dbReference type="SAM" id="SignalP"/>
    </source>
</evidence>
<dbReference type="GO" id="GO:0004222">
    <property type="term" value="F:metalloendopeptidase activity"/>
    <property type="evidence" value="ECO:0007669"/>
    <property type="project" value="TreeGrafter"/>
</dbReference>